<dbReference type="Proteomes" id="UP000007437">
    <property type="component" value="Plasmid pBRH01"/>
</dbReference>
<keyword evidence="1" id="KW-0614">Plasmid</keyword>
<name>E5AUZ8_MYCRK</name>
<organism evidence="1 2">
    <name type="scientific">Mycetohabitans rhizoxinica (strain DSM 19002 / CIP 109453 / HKI 454)</name>
    <name type="common">Paraburkholderia rhizoxinica</name>
    <dbReference type="NCBI Taxonomy" id="882378"/>
    <lineage>
        <taxon>Bacteria</taxon>
        <taxon>Pseudomonadati</taxon>
        <taxon>Pseudomonadota</taxon>
        <taxon>Betaproteobacteria</taxon>
        <taxon>Burkholderiales</taxon>
        <taxon>Burkholderiaceae</taxon>
        <taxon>Mycetohabitans</taxon>
    </lineage>
</organism>
<reference evidence="1 2" key="1">
    <citation type="journal article" date="2011" name="J. Bacteriol.">
        <title>Complete genome sequence of Burkholderia rhizoxinica, an endosymbiont of Rhizopus microsporus.</title>
        <authorList>
            <person name="Lackner G."/>
            <person name="Moebius N."/>
            <person name="Partida-Martinez L."/>
            <person name="Hertweck C."/>
        </authorList>
    </citation>
    <scope>NUCLEOTIDE SEQUENCE [LARGE SCALE GENOMIC DNA]</scope>
    <source>
        <strain evidence="2">DSM 19002 / CIP 109453 / HKI 454</strain>
        <plasmid evidence="1 2">pBRH01</plasmid>
    </source>
</reference>
<dbReference type="KEGG" id="brh:RBRH_01803"/>
<sequence length="39" mass="4183">MPSTSKGVRAQQHHFIGSFAAPLAKRVVGTFSVEKNLQG</sequence>
<evidence type="ECO:0000313" key="1">
    <source>
        <dbReference type="EMBL" id="CBW76922.1"/>
    </source>
</evidence>
<dbReference type="AlphaFoldDB" id="E5AUZ8"/>
<gene>
    <name evidence="1" type="ordered locus">RBRH_01803</name>
</gene>
<protein>
    <submittedName>
        <fullName evidence="1">Uncharacterized protein</fullName>
    </submittedName>
</protein>
<geneLocation type="plasmid" evidence="1 2">
    <name>pBRH01</name>
</geneLocation>
<dbReference type="HOGENOM" id="CLU_3306225_0_0_4"/>
<evidence type="ECO:0000313" key="2">
    <source>
        <dbReference type="Proteomes" id="UP000007437"/>
    </source>
</evidence>
<dbReference type="EMBL" id="FR687360">
    <property type="protein sequence ID" value="CBW76922.1"/>
    <property type="molecule type" value="Genomic_DNA"/>
</dbReference>
<accession>E5AUZ8</accession>
<proteinExistence type="predicted"/>